<keyword evidence="2" id="KW-0106">Calcium</keyword>
<feature type="domain" description="EF-hand" evidence="5">
    <location>
        <begin position="366"/>
        <end position="401"/>
    </location>
</feature>
<dbReference type="InterPro" id="IPR000048">
    <property type="entry name" value="IQ_motif_EF-hand-BS"/>
</dbReference>
<dbReference type="InterPro" id="IPR018247">
    <property type="entry name" value="EF_Hand_1_Ca_BS"/>
</dbReference>
<feature type="compositionally biased region" description="Basic and acidic residues" evidence="4">
    <location>
        <begin position="889"/>
        <end position="902"/>
    </location>
</feature>
<dbReference type="OrthoDB" id="444540at2759"/>
<dbReference type="Gene3D" id="1.10.238.10">
    <property type="entry name" value="EF-hand"/>
    <property type="match status" value="3"/>
</dbReference>
<dbReference type="PANTHER" id="PTHR46311:SF5">
    <property type="entry name" value="EF-HAND DOMAIN-CONTAINING PROTEIN"/>
    <property type="match status" value="1"/>
</dbReference>
<dbReference type="InterPro" id="IPR051111">
    <property type="entry name" value="Ca-binding_regulatory"/>
</dbReference>
<dbReference type="GO" id="GO:0005509">
    <property type="term" value="F:calcium ion binding"/>
    <property type="evidence" value="ECO:0007669"/>
    <property type="project" value="InterPro"/>
</dbReference>
<feature type="compositionally biased region" description="Basic and acidic residues" evidence="4">
    <location>
        <begin position="959"/>
        <end position="983"/>
    </location>
</feature>
<evidence type="ECO:0000256" key="1">
    <source>
        <dbReference type="ARBA" id="ARBA00022737"/>
    </source>
</evidence>
<dbReference type="Proteomes" id="UP000186817">
    <property type="component" value="Unassembled WGS sequence"/>
</dbReference>
<feature type="coiled-coil region" evidence="3">
    <location>
        <begin position="1194"/>
        <end position="1243"/>
    </location>
</feature>
<dbReference type="PANTHER" id="PTHR46311">
    <property type="entry name" value="CALCIUM-BINDING PROTEIN 8-RELATED"/>
    <property type="match status" value="1"/>
</dbReference>
<protein>
    <recommendedName>
        <fullName evidence="5">EF-hand domain-containing protein</fullName>
    </recommendedName>
</protein>
<keyword evidence="1" id="KW-0677">Repeat</keyword>
<evidence type="ECO:0000256" key="4">
    <source>
        <dbReference type="SAM" id="MobiDB-lite"/>
    </source>
</evidence>
<accession>A0A1Q9CF36</accession>
<keyword evidence="7" id="KW-1185">Reference proteome</keyword>
<reference evidence="6 7" key="1">
    <citation type="submission" date="2016-02" db="EMBL/GenBank/DDBJ databases">
        <title>Genome analysis of coral dinoflagellate symbionts highlights evolutionary adaptations to a symbiotic lifestyle.</title>
        <authorList>
            <person name="Aranda M."/>
            <person name="Li Y."/>
            <person name="Liew Y.J."/>
            <person name="Baumgarten S."/>
            <person name="Simakov O."/>
            <person name="Wilson M."/>
            <person name="Piel J."/>
            <person name="Ashoor H."/>
            <person name="Bougouffa S."/>
            <person name="Bajic V.B."/>
            <person name="Ryu T."/>
            <person name="Ravasi T."/>
            <person name="Bayer T."/>
            <person name="Micklem G."/>
            <person name="Kim H."/>
            <person name="Bhak J."/>
            <person name="Lajeunesse T.C."/>
            <person name="Voolstra C.R."/>
        </authorList>
    </citation>
    <scope>NUCLEOTIDE SEQUENCE [LARGE SCALE GENOMIC DNA]</scope>
    <source>
        <strain evidence="6 7">CCMP2467</strain>
    </source>
</reference>
<evidence type="ECO:0000313" key="6">
    <source>
        <dbReference type="EMBL" id="OLP81563.1"/>
    </source>
</evidence>
<feature type="coiled-coil region" evidence="3">
    <location>
        <begin position="485"/>
        <end position="619"/>
    </location>
</feature>
<sequence length="1472" mass="170659">MSTQRNTGTESAVEALRSVLSSGGVTVNGQVVQDEEGLYYAIDSDGRGMLEREQILTSLMQLGLGLDDELTQFVSSMEVNADQCVEVAAFVRAMNPATRRAASLLFQHPRKDELRAVVVAVNDKLKQGITISGSKVRDVNGFFKALDTDSTRSLTKAEISKGFKRLKISISEKLLEDLVNASDVDRSRRIEMKEFVRLLDPASWTDPDGGAEEERAQSEKVLKEVTGKIKFTLKAGGRTLYGKRVTDARTFYEAVDRDGSGALEKDELFQGLQRLGVTVPEYQIVVLINALDGNKSGLIELPELVLLFEPTADPEQLKEEEAQRLSRLQAERQASLPSEDEIQAQIADVVAQITVQMHTEQTLFGQTIQDAKSFFNALDHDRTGALDRGELKQGLKRLGIAMPSYLLDALLVKMDTNQNGLIEMKEVQRTFRPEPLDESKVKELRRRSIELGLTLREANAVSPEELQELLEGEDIDIASPASDAIAAAAAQLKRELLEKERLLEEARKEIQREKAQRAAEAAERQAAKVAEEAKAKDAMAEERKAEALERAAMWREEQALLREKRLQERKELEERTRMEAEEMHMRRVVLEKEKRLREKEQLAKRIEEMEERQREKYASRIQALWRAKKVQRAIEAKKKLAFEQRRQGRVVRQLERVQARKRVEELEKRKKEGAAVLIQKLQRGRLARRNYDKERRVVEMRKQKEEFVKRIEWAEDIKRKQAAIKIQRMRRSQMARRSVLEEIRRLRQEKLERKRQLAMDKAKERIAIEQRIKEMAERRKAKAVTSIAKVWRGYKVRVETARIKQARATAARLREQQRLEAKALRKREERIEQRRRAEAERRRQEDLAKSIARDLERKWQDKAARKIQAARRGQLERRQQLRLRELEKKRKVAERNEKDRAQRAALAAQQKEQKAKQYIREREILRNKWEDLEEKRRQQIMEKIQAVVRGFMTRRKEKKEKQRRREERDAAKRGRELRRKEEEDARKREQLLKDLAWINKKLKEMEEKRRYRAAVRIQAYIRGTLCRFSFRKELKEKRANEEAERKRKKAMLEEAKRQRVQREEAERKEALRKEIAATKKKLDEMKIKRRKVAATKVQAVRRGQLARREYRRYKEAKRKEEEEKQREDRWRKDREKQKKEEDAYFERVREQEKIRQQRKREVEHARKRYERFQEYQLTRAALMIQAARRLQLARRRVFEEMKKIRDKLEAERQERRRQKAIEKAKIERRLKAMEEKRRNDAALVIQARRRHQVQKRALILDKQQRAMVKRNLRGAAMRELFAEGDAPAAAATAAGPPQRPPGQCPAGVAGAAAGAPFGAAPCQLPLPTGQVRQAGPQMATTFPLAQSYSPAQADGSVLSEFGESYFPEFGRSPEHTSQPSQPPVACAFGGQAQAVPAMTGNVPGTPTSFPQSTGIPGMPGMPGVPGMPMPEQTPPGYRSGAVSQADPRSAQMSLQRQAMLRRAAEFAAAQRR</sequence>
<gene>
    <name evidence="6" type="ORF">AK812_SmicGene37883</name>
</gene>
<feature type="region of interest" description="Disordered" evidence="4">
    <location>
        <begin position="889"/>
        <end position="908"/>
    </location>
</feature>
<evidence type="ECO:0000256" key="2">
    <source>
        <dbReference type="ARBA" id="ARBA00022837"/>
    </source>
</evidence>
<feature type="domain" description="EF-hand" evidence="5">
    <location>
        <begin position="243"/>
        <end position="278"/>
    </location>
</feature>
<dbReference type="SUPFAM" id="SSF47473">
    <property type="entry name" value="EF-hand"/>
    <property type="match status" value="2"/>
</dbReference>
<feature type="region of interest" description="Disordered" evidence="4">
    <location>
        <begin position="953"/>
        <end position="983"/>
    </location>
</feature>
<proteinExistence type="predicted"/>
<name>A0A1Q9CF36_SYMMI</name>
<dbReference type="PROSITE" id="PS50096">
    <property type="entry name" value="IQ"/>
    <property type="match status" value="8"/>
</dbReference>
<feature type="region of interest" description="Disordered" evidence="4">
    <location>
        <begin position="1423"/>
        <end position="1457"/>
    </location>
</feature>
<dbReference type="CDD" id="cd00051">
    <property type="entry name" value="EFh"/>
    <property type="match status" value="1"/>
</dbReference>
<dbReference type="Pfam" id="PF00612">
    <property type="entry name" value="IQ"/>
    <property type="match status" value="4"/>
</dbReference>
<evidence type="ECO:0000313" key="7">
    <source>
        <dbReference type="Proteomes" id="UP000186817"/>
    </source>
</evidence>
<feature type="region of interest" description="Disordered" evidence="4">
    <location>
        <begin position="1038"/>
        <end position="1059"/>
    </location>
</feature>
<organism evidence="6 7">
    <name type="scientific">Symbiodinium microadriaticum</name>
    <name type="common">Dinoflagellate</name>
    <name type="synonym">Zooxanthella microadriatica</name>
    <dbReference type="NCBI Taxonomy" id="2951"/>
    <lineage>
        <taxon>Eukaryota</taxon>
        <taxon>Sar</taxon>
        <taxon>Alveolata</taxon>
        <taxon>Dinophyceae</taxon>
        <taxon>Suessiales</taxon>
        <taxon>Symbiodiniaceae</taxon>
        <taxon>Symbiodinium</taxon>
    </lineage>
</organism>
<feature type="domain" description="EF-hand" evidence="5">
    <location>
        <begin position="134"/>
        <end position="169"/>
    </location>
</feature>
<evidence type="ECO:0000259" key="5">
    <source>
        <dbReference type="PROSITE" id="PS50222"/>
    </source>
</evidence>
<evidence type="ECO:0000256" key="3">
    <source>
        <dbReference type="SAM" id="Coils"/>
    </source>
</evidence>
<dbReference type="InterPro" id="IPR011992">
    <property type="entry name" value="EF-hand-dom_pair"/>
</dbReference>
<dbReference type="PROSITE" id="PS50222">
    <property type="entry name" value="EF_HAND_2"/>
    <property type="match status" value="3"/>
</dbReference>
<dbReference type="InterPro" id="IPR002048">
    <property type="entry name" value="EF_hand_dom"/>
</dbReference>
<dbReference type="SMART" id="SM00015">
    <property type="entry name" value="IQ"/>
    <property type="match status" value="10"/>
</dbReference>
<dbReference type="SMART" id="SM00054">
    <property type="entry name" value="EFh"/>
    <property type="match status" value="6"/>
</dbReference>
<dbReference type="EMBL" id="LSRX01001270">
    <property type="protein sequence ID" value="OLP81563.1"/>
    <property type="molecule type" value="Genomic_DNA"/>
</dbReference>
<dbReference type="Pfam" id="PF13499">
    <property type="entry name" value="EF-hand_7"/>
    <property type="match status" value="1"/>
</dbReference>
<dbReference type="PROSITE" id="PS00018">
    <property type="entry name" value="EF_HAND_1"/>
    <property type="match status" value="6"/>
</dbReference>
<comment type="caution">
    <text evidence="6">The sequence shown here is derived from an EMBL/GenBank/DDBJ whole genome shotgun (WGS) entry which is preliminary data.</text>
</comment>
<keyword evidence="3" id="KW-0175">Coiled coil</keyword>